<dbReference type="Pfam" id="PF07568">
    <property type="entry name" value="HisKA_2"/>
    <property type="match status" value="1"/>
</dbReference>
<dbReference type="InterPro" id="IPR036890">
    <property type="entry name" value="HATPase_C_sf"/>
</dbReference>
<evidence type="ECO:0000313" key="10">
    <source>
        <dbReference type="Proteomes" id="UP000005324"/>
    </source>
</evidence>
<feature type="non-terminal residue" evidence="9">
    <location>
        <position position="1"/>
    </location>
</feature>
<keyword evidence="5" id="KW-0547">Nucleotide-binding</keyword>
<dbReference type="EC" id="2.7.13.3" evidence="2"/>
<dbReference type="GO" id="GO:0005524">
    <property type="term" value="F:ATP binding"/>
    <property type="evidence" value="ECO:0007669"/>
    <property type="project" value="UniProtKB-KW"/>
</dbReference>
<comment type="catalytic activity">
    <reaction evidence="1">
        <text>ATP + protein L-histidine = ADP + protein N-phospho-L-histidine.</text>
        <dbReference type="EC" id="2.7.13.3"/>
    </reaction>
</comment>
<dbReference type="RefSeq" id="WP_007006178.1">
    <property type="nucleotide sequence ID" value="NZ_GG770949.1"/>
</dbReference>
<evidence type="ECO:0000256" key="4">
    <source>
        <dbReference type="ARBA" id="ARBA00022679"/>
    </source>
</evidence>
<evidence type="ECO:0000256" key="6">
    <source>
        <dbReference type="ARBA" id="ARBA00022777"/>
    </source>
</evidence>
<dbReference type="Proteomes" id="UP000005324">
    <property type="component" value="Unassembled WGS sequence"/>
</dbReference>
<dbReference type="InterPro" id="IPR011495">
    <property type="entry name" value="Sig_transdc_His_kin_sub2_dim/P"/>
</dbReference>
<dbReference type="Gene3D" id="3.30.450.20">
    <property type="entry name" value="PAS domain"/>
    <property type="match status" value="1"/>
</dbReference>
<gene>
    <name evidence="9" type="ORF">HMPREF0731_4740</name>
</gene>
<evidence type="ECO:0000256" key="5">
    <source>
        <dbReference type="ARBA" id="ARBA00022741"/>
    </source>
</evidence>
<accession>D5RUH8</accession>
<keyword evidence="4" id="KW-0808">Transferase</keyword>
<organism evidence="9 10">
    <name type="scientific">Pseudoroseomonas cervicalis ATCC 49957</name>
    <dbReference type="NCBI Taxonomy" id="525371"/>
    <lineage>
        <taxon>Bacteria</taxon>
        <taxon>Pseudomonadati</taxon>
        <taxon>Pseudomonadota</taxon>
        <taxon>Alphaproteobacteria</taxon>
        <taxon>Acetobacterales</taxon>
        <taxon>Roseomonadaceae</taxon>
        <taxon>Roseomonas</taxon>
    </lineage>
</organism>
<dbReference type="Gene3D" id="3.30.565.10">
    <property type="entry name" value="Histidine kinase-like ATPase, C-terminal domain"/>
    <property type="match status" value="1"/>
</dbReference>
<dbReference type="HOGENOM" id="CLU_1083810_0_0_5"/>
<evidence type="ECO:0000256" key="7">
    <source>
        <dbReference type="ARBA" id="ARBA00022840"/>
    </source>
</evidence>
<evidence type="ECO:0000256" key="2">
    <source>
        <dbReference type="ARBA" id="ARBA00012438"/>
    </source>
</evidence>
<evidence type="ECO:0000313" key="9">
    <source>
        <dbReference type="EMBL" id="EFH09043.1"/>
    </source>
</evidence>
<dbReference type="SUPFAM" id="SSF55874">
    <property type="entry name" value="ATPase domain of HSP90 chaperone/DNA topoisomerase II/histidine kinase"/>
    <property type="match status" value="1"/>
</dbReference>
<proteinExistence type="predicted"/>
<keyword evidence="7" id="KW-0067">ATP-binding</keyword>
<keyword evidence="3" id="KW-0597">Phosphoprotein</keyword>
<evidence type="ECO:0000256" key="1">
    <source>
        <dbReference type="ARBA" id="ARBA00000085"/>
    </source>
</evidence>
<dbReference type="AlphaFoldDB" id="D5RUH8"/>
<sequence>FRALRPGGGTRWLELAGEPGPGGFHQGLLLDIDARKQARLDCDAALARQERLNRELVHRVRNNFQLMASLLRLQQRQAAPAAAPALASALRRVQAMALVHADLYPDAADGAVRLEDYLPRLARAVLAASARRPRPVLRAEIAPLALATDRALLLGLALCEALDNALRHAWPPGAPGRLALCLQTEPAGAELLLEDDGRGLPAGLAFGQGGLGHLVLQSCAQQLQGSLLLEAGPPARLRLRFPRDGHEKTPPGEGRG</sequence>
<dbReference type="PANTHER" id="PTHR41523">
    <property type="entry name" value="TWO-COMPONENT SYSTEM SENSOR PROTEIN"/>
    <property type="match status" value="1"/>
</dbReference>
<dbReference type="InterPro" id="IPR003594">
    <property type="entry name" value="HATPase_dom"/>
</dbReference>
<dbReference type="SMART" id="SM00387">
    <property type="entry name" value="HATPase_c"/>
    <property type="match status" value="1"/>
</dbReference>
<feature type="domain" description="Histidine kinase/HSP90-like ATPase" evidence="8">
    <location>
        <begin position="149"/>
        <end position="245"/>
    </location>
</feature>
<keyword evidence="6 9" id="KW-0418">Kinase</keyword>
<name>D5RUH8_9PROT</name>
<dbReference type="EMBL" id="ADVL01000995">
    <property type="protein sequence ID" value="EFH09043.1"/>
    <property type="molecule type" value="Genomic_DNA"/>
</dbReference>
<reference evidence="9 10" key="1">
    <citation type="submission" date="2010-04" db="EMBL/GenBank/DDBJ databases">
        <authorList>
            <person name="Qin X."/>
            <person name="Bachman B."/>
            <person name="Battles P."/>
            <person name="Bell A."/>
            <person name="Bess C."/>
            <person name="Bickham C."/>
            <person name="Chaboub L."/>
            <person name="Chen D."/>
            <person name="Coyle M."/>
            <person name="Deiros D.R."/>
            <person name="Dinh H."/>
            <person name="Forbes L."/>
            <person name="Fowler G."/>
            <person name="Francisco L."/>
            <person name="Fu Q."/>
            <person name="Gubbala S."/>
            <person name="Hale W."/>
            <person name="Han Y."/>
            <person name="Hemphill L."/>
            <person name="Highlander S.K."/>
            <person name="Hirani K."/>
            <person name="Hogues M."/>
            <person name="Jackson L."/>
            <person name="Jakkamsetti A."/>
            <person name="Javaid M."/>
            <person name="Jiang H."/>
            <person name="Korchina V."/>
            <person name="Kovar C."/>
            <person name="Lara F."/>
            <person name="Lee S."/>
            <person name="Mata R."/>
            <person name="Mathew T."/>
            <person name="Moen C."/>
            <person name="Morales K."/>
            <person name="Munidasa M."/>
            <person name="Nazareth L."/>
            <person name="Ngo R."/>
            <person name="Nguyen L."/>
            <person name="Okwuonu G."/>
            <person name="Ongeri F."/>
            <person name="Patil S."/>
            <person name="Petrosino J."/>
            <person name="Pham C."/>
            <person name="Pham P."/>
            <person name="Pu L.-L."/>
            <person name="Puazo M."/>
            <person name="Raj R."/>
            <person name="Reid J."/>
            <person name="Rouhana J."/>
            <person name="Saada N."/>
            <person name="Shang Y."/>
            <person name="Simmons D."/>
            <person name="Thornton R."/>
            <person name="Warren J."/>
            <person name="Weissenberger G."/>
            <person name="Zhang J."/>
            <person name="Zhang L."/>
            <person name="Zhou C."/>
            <person name="Zhu D."/>
            <person name="Muzny D."/>
            <person name="Worley K."/>
            <person name="Gibbs R."/>
        </authorList>
    </citation>
    <scope>NUCLEOTIDE SEQUENCE [LARGE SCALE GENOMIC DNA]</scope>
    <source>
        <strain evidence="9 10">ATCC 49957</strain>
    </source>
</reference>
<dbReference type="PANTHER" id="PTHR41523:SF8">
    <property type="entry name" value="ETHYLENE RESPONSE SENSOR PROTEIN"/>
    <property type="match status" value="1"/>
</dbReference>
<evidence type="ECO:0000259" key="8">
    <source>
        <dbReference type="SMART" id="SM00387"/>
    </source>
</evidence>
<dbReference type="GO" id="GO:0004673">
    <property type="term" value="F:protein histidine kinase activity"/>
    <property type="evidence" value="ECO:0007669"/>
    <property type="project" value="UniProtKB-EC"/>
</dbReference>
<comment type="caution">
    <text evidence="9">The sequence shown here is derived from an EMBL/GenBank/DDBJ whole genome shotgun (WGS) entry which is preliminary data.</text>
</comment>
<evidence type="ECO:0000256" key="3">
    <source>
        <dbReference type="ARBA" id="ARBA00022553"/>
    </source>
</evidence>
<keyword evidence="10" id="KW-1185">Reference proteome</keyword>
<protein>
    <recommendedName>
        <fullName evidence="2">histidine kinase</fullName>
        <ecNumber evidence="2">2.7.13.3</ecNumber>
    </recommendedName>
</protein>